<evidence type="ECO:0000259" key="1">
    <source>
        <dbReference type="Pfam" id="PF12680"/>
    </source>
</evidence>
<evidence type="ECO:0000313" key="3">
    <source>
        <dbReference type="Proteomes" id="UP000265926"/>
    </source>
</evidence>
<dbReference type="Proteomes" id="UP000265926">
    <property type="component" value="Unassembled WGS sequence"/>
</dbReference>
<dbReference type="AlphaFoldDB" id="A0A399SW86"/>
<sequence length="129" mass="14643">MSNLETLKKGYQLFAEGKIDEVLAMWDKDMVWKECTGFPFVEGDGTYVGHKAIAEGVFSNLPRYYDNFKIEIDDFVEGKEKIVMVGYYSGVWKASGKPFKANATHTWTFKDGKPASFFQAVDTAEIMKN</sequence>
<dbReference type="RefSeq" id="WP_119438616.1">
    <property type="nucleotide sequence ID" value="NZ_QWGR01000007.1"/>
</dbReference>
<keyword evidence="3" id="KW-1185">Reference proteome</keyword>
<accession>A0A399SW86</accession>
<evidence type="ECO:0000313" key="2">
    <source>
        <dbReference type="EMBL" id="RIJ47728.1"/>
    </source>
</evidence>
<reference evidence="2 3" key="1">
    <citation type="submission" date="2018-08" db="EMBL/GenBank/DDBJ databases">
        <title>Pallidiluteibacterium maritimus gen. nov., sp. nov., isolated from coastal sediment.</title>
        <authorList>
            <person name="Zhou L.Y."/>
        </authorList>
    </citation>
    <scope>NUCLEOTIDE SEQUENCE [LARGE SCALE GENOMIC DNA]</scope>
    <source>
        <strain evidence="2 3">XSD2</strain>
    </source>
</reference>
<feature type="domain" description="SnoaL-like" evidence="1">
    <location>
        <begin position="11"/>
        <end position="113"/>
    </location>
</feature>
<dbReference type="Gene3D" id="3.10.450.50">
    <property type="match status" value="1"/>
</dbReference>
<proteinExistence type="predicted"/>
<dbReference type="PANTHER" id="PTHR41252">
    <property type="entry name" value="BLR2505 PROTEIN"/>
    <property type="match status" value="1"/>
</dbReference>
<dbReference type="EMBL" id="QWGR01000007">
    <property type="protein sequence ID" value="RIJ47728.1"/>
    <property type="molecule type" value="Genomic_DNA"/>
</dbReference>
<organism evidence="2 3">
    <name type="scientific">Maribellus luteus</name>
    <dbReference type="NCBI Taxonomy" id="2305463"/>
    <lineage>
        <taxon>Bacteria</taxon>
        <taxon>Pseudomonadati</taxon>
        <taxon>Bacteroidota</taxon>
        <taxon>Bacteroidia</taxon>
        <taxon>Marinilabiliales</taxon>
        <taxon>Prolixibacteraceae</taxon>
        <taxon>Maribellus</taxon>
    </lineage>
</organism>
<gene>
    <name evidence="2" type="ORF">D1614_14210</name>
</gene>
<name>A0A399SW86_9BACT</name>
<protein>
    <submittedName>
        <fullName evidence="2">DUF4440 domain-containing protein</fullName>
    </submittedName>
</protein>
<dbReference type="InterPro" id="IPR037401">
    <property type="entry name" value="SnoaL-like"/>
</dbReference>
<dbReference type="OrthoDB" id="7876517at2"/>
<dbReference type="PANTHER" id="PTHR41252:SF1">
    <property type="entry name" value="BLR2505 PROTEIN"/>
    <property type="match status" value="1"/>
</dbReference>
<dbReference type="Pfam" id="PF12680">
    <property type="entry name" value="SnoaL_2"/>
    <property type="match status" value="1"/>
</dbReference>
<dbReference type="InterPro" id="IPR032710">
    <property type="entry name" value="NTF2-like_dom_sf"/>
</dbReference>
<dbReference type="SUPFAM" id="SSF54427">
    <property type="entry name" value="NTF2-like"/>
    <property type="match status" value="1"/>
</dbReference>
<comment type="caution">
    <text evidence="2">The sequence shown here is derived from an EMBL/GenBank/DDBJ whole genome shotgun (WGS) entry which is preliminary data.</text>
</comment>